<evidence type="ECO:0000256" key="5">
    <source>
        <dbReference type="ARBA" id="ARBA00022692"/>
    </source>
</evidence>
<dbReference type="InterPro" id="IPR033122">
    <property type="entry name" value="LETM1-like_RBD"/>
</dbReference>
<evidence type="ECO:0000256" key="4">
    <source>
        <dbReference type="ARBA" id="ARBA00022449"/>
    </source>
</evidence>
<dbReference type="PANTHER" id="PTHR14009:SF1">
    <property type="entry name" value="MITOCHONDRIAL PROTON_CALCIUM EXCHANGER PROTEIN"/>
    <property type="match status" value="1"/>
</dbReference>
<evidence type="ECO:0000256" key="9">
    <source>
        <dbReference type="ARBA" id="ARBA00023128"/>
    </source>
</evidence>
<feature type="domain" description="Letm1 RBD" evidence="17">
    <location>
        <begin position="223"/>
        <end position="452"/>
    </location>
</feature>
<accession>A0ABR2YH72</accession>
<feature type="domain" description="EF-hand" evidence="16">
    <location>
        <begin position="610"/>
        <end position="645"/>
    </location>
</feature>
<evidence type="ECO:0000259" key="16">
    <source>
        <dbReference type="PROSITE" id="PS50222"/>
    </source>
</evidence>
<dbReference type="InterPro" id="IPR002048">
    <property type="entry name" value="EF_hand_dom"/>
</dbReference>
<protein>
    <recommendedName>
        <fullName evidence="3">Mitochondrial proton/calcium exchanger protein</fullName>
    </recommendedName>
    <alternativeName>
        <fullName evidence="11">Leucine zipper-EF-hand-containing transmembrane protein 1</fullName>
    </alternativeName>
</protein>
<keyword evidence="4" id="KW-0813">Transport</keyword>
<dbReference type="PROSITE" id="PS51758">
    <property type="entry name" value="LETM1_RBD"/>
    <property type="match status" value="1"/>
</dbReference>
<evidence type="ECO:0000256" key="7">
    <source>
        <dbReference type="ARBA" id="ARBA00022837"/>
    </source>
</evidence>
<evidence type="ECO:0000256" key="15">
    <source>
        <dbReference type="SAM" id="Phobius"/>
    </source>
</evidence>
<feature type="compositionally biased region" description="Basic and acidic residues" evidence="14">
    <location>
        <begin position="17"/>
        <end position="26"/>
    </location>
</feature>
<keyword evidence="10 15" id="KW-0472">Membrane</keyword>
<keyword evidence="13" id="KW-0175">Coiled coil</keyword>
<evidence type="ECO:0000256" key="14">
    <source>
        <dbReference type="SAM" id="MobiDB-lite"/>
    </source>
</evidence>
<keyword evidence="4" id="KW-0050">Antiport</keyword>
<dbReference type="PROSITE" id="PS00018">
    <property type="entry name" value="EF_HAND_1"/>
    <property type="match status" value="1"/>
</dbReference>
<keyword evidence="19" id="KW-1185">Reference proteome</keyword>
<evidence type="ECO:0000313" key="19">
    <source>
        <dbReference type="Proteomes" id="UP001491310"/>
    </source>
</evidence>
<evidence type="ECO:0000256" key="8">
    <source>
        <dbReference type="ARBA" id="ARBA00022989"/>
    </source>
</evidence>
<evidence type="ECO:0000313" key="18">
    <source>
        <dbReference type="EMBL" id="KAK9905020.1"/>
    </source>
</evidence>
<dbReference type="Gene3D" id="1.10.238.10">
    <property type="entry name" value="EF-hand"/>
    <property type="match status" value="1"/>
</dbReference>
<proteinExistence type="inferred from homology"/>
<keyword evidence="5 15" id="KW-0812">Transmembrane</keyword>
<dbReference type="InterPro" id="IPR011992">
    <property type="entry name" value="EF-hand-dom_pair"/>
</dbReference>
<dbReference type="PANTHER" id="PTHR14009">
    <property type="entry name" value="LEUCINE ZIPPER-EF-HAND CONTAINING TRANSMEMBRANE PROTEIN"/>
    <property type="match status" value="1"/>
</dbReference>
<dbReference type="Proteomes" id="UP001491310">
    <property type="component" value="Unassembled WGS sequence"/>
</dbReference>
<feature type="transmembrane region" description="Helical" evidence="15">
    <location>
        <begin position="177"/>
        <end position="200"/>
    </location>
</feature>
<gene>
    <name evidence="18" type="ORF">WJX75_007945</name>
</gene>
<dbReference type="Pfam" id="PF07766">
    <property type="entry name" value="LETM1_RBD"/>
    <property type="match status" value="1"/>
</dbReference>
<dbReference type="EMBL" id="JALJOT010000012">
    <property type="protein sequence ID" value="KAK9905020.1"/>
    <property type="molecule type" value="Genomic_DNA"/>
</dbReference>
<evidence type="ECO:0000256" key="11">
    <source>
        <dbReference type="ARBA" id="ARBA00031360"/>
    </source>
</evidence>
<evidence type="ECO:0000256" key="1">
    <source>
        <dbReference type="ARBA" id="ARBA00004434"/>
    </source>
</evidence>
<feature type="coiled-coil region" evidence="13">
    <location>
        <begin position="440"/>
        <end position="467"/>
    </location>
</feature>
<evidence type="ECO:0000256" key="3">
    <source>
        <dbReference type="ARBA" id="ARBA00020557"/>
    </source>
</evidence>
<keyword evidence="6" id="KW-0999">Mitochondrion inner membrane</keyword>
<feature type="coiled-coil region" evidence="13">
    <location>
        <begin position="594"/>
        <end position="621"/>
    </location>
</feature>
<reference evidence="18 19" key="1">
    <citation type="journal article" date="2024" name="Nat. Commun.">
        <title>Phylogenomics reveals the evolutionary origins of lichenization in chlorophyte algae.</title>
        <authorList>
            <person name="Puginier C."/>
            <person name="Libourel C."/>
            <person name="Otte J."/>
            <person name="Skaloud P."/>
            <person name="Haon M."/>
            <person name="Grisel S."/>
            <person name="Petersen M."/>
            <person name="Berrin J.G."/>
            <person name="Delaux P.M."/>
            <person name="Dal Grande F."/>
            <person name="Keller J."/>
        </authorList>
    </citation>
    <scope>NUCLEOTIDE SEQUENCE [LARGE SCALE GENOMIC DNA]</scope>
    <source>
        <strain evidence="18 19">SAG 216-7</strain>
    </source>
</reference>
<evidence type="ECO:0000256" key="13">
    <source>
        <dbReference type="SAM" id="Coils"/>
    </source>
</evidence>
<comment type="subcellular location">
    <subcellularLocation>
        <location evidence="1">Mitochondrion inner membrane</location>
        <topology evidence="1">Single-pass membrane protein</topology>
    </subcellularLocation>
</comment>
<keyword evidence="9 12" id="KW-0496">Mitochondrion</keyword>
<keyword evidence="8 15" id="KW-1133">Transmembrane helix</keyword>
<dbReference type="PROSITE" id="PS50222">
    <property type="entry name" value="EF_HAND_2"/>
    <property type="match status" value="1"/>
</dbReference>
<name>A0ABR2YH72_9CHLO</name>
<feature type="region of interest" description="Disordered" evidence="14">
    <location>
        <begin position="1"/>
        <end position="31"/>
    </location>
</feature>
<evidence type="ECO:0000256" key="10">
    <source>
        <dbReference type="ARBA" id="ARBA00023136"/>
    </source>
</evidence>
<evidence type="ECO:0000256" key="12">
    <source>
        <dbReference type="PROSITE-ProRule" id="PRU01094"/>
    </source>
</evidence>
<sequence>MSAQPALAQPTEEDQEENQRRERLQDDSPPSATAIISAASVTGDAKLCDDAIGSLQKARSKAEARSRSRSQFAETTIADRVRSLAQATYSFVRMSVMFTLSVPGRIGRFMALSGAERREIYKGWWQATKKEAKHYWSGMKLLYAEVKITLRLINKALHGHTLTRRERRQLTRTTADVFRMVPMLVILAIPFMELLLPVALKLFPNMLPSTFEDKLKKEEELKKRVGVKLEVARFLQDTVSEMAKNMKSNKTGETQASAAELYAFMKQVRAGQPVSQYEIVKFAQLFNDELTLDNLERIHLVNLCRFVGIQPFGTDAFLVARLRSHLEQIKRDDRMIKAEGLEALSEDELRQACRARGMRAPFGEGAVVFMRKQLKEWLDLSLNRALPSSLLLLSRAFTVTQPLESPREDAPYESLKETISSLPNKVIAEVTLAGDDEADYDRKLDQLRREEELIVEENKEAAAMLQAEIPIIQPGQNAQKELSAAAAAAVVREAQASAVMDVFEGESAEEKACKIAAAKEERMRKVISALAMLASSSGVSSERSAFMGLVKNEIERLNQEISARGALTMIFKRGNIKVEKPAEVKEVIGQKRLADKVTGILERIEKELDSVESKIGEAMHVLDTDNDGMVTQEELQTAMGFLKEQLGEDELRGLLDRLNDWQQDGATPIDVAKLMQMAESAEPLAVGQKTQGLGKPVSRLNV</sequence>
<keyword evidence="7" id="KW-0106">Calcium</keyword>
<comment type="caution">
    <text evidence="18">The sequence shown here is derived from an EMBL/GenBank/DDBJ whole genome shotgun (WGS) entry which is preliminary data.</text>
</comment>
<dbReference type="InterPro" id="IPR044202">
    <property type="entry name" value="LETM1/MDM38-like"/>
</dbReference>
<evidence type="ECO:0000259" key="17">
    <source>
        <dbReference type="PROSITE" id="PS51758"/>
    </source>
</evidence>
<evidence type="ECO:0000256" key="2">
    <source>
        <dbReference type="ARBA" id="ARBA00009584"/>
    </source>
</evidence>
<dbReference type="InterPro" id="IPR018247">
    <property type="entry name" value="EF_Hand_1_Ca_BS"/>
</dbReference>
<comment type="similarity">
    <text evidence="2">Belongs to the LETM1 family.</text>
</comment>
<evidence type="ECO:0000256" key="6">
    <source>
        <dbReference type="ARBA" id="ARBA00022792"/>
    </source>
</evidence>
<organism evidence="18 19">
    <name type="scientific">Coccomyxa subellipsoidea</name>
    <dbReference type="NCBI Taxonomy" id="248742"/>
    <lineage>
        <taxon>Eukaryota</taxon>
        <taxon>Viridiplantae</taxon>
        <taxon>Chlorophyta</taxon>
        <taxon>core chlorophytes</taxon>
        <taxon>Trebouxiophyceae</taxon>
        <taxon>Trebouxiophyceae incertae sedis</taxon>
        <taxon>Coccomyxaceae</taxon>
        <taxon>Coccomyxa</taxon>
    </lineage>
</organism>
<dbReference type="SUPFAM" id="SSF47473">
    <property type="entry name" value="EF-hand"/>
    <property type="match status" value="1"/>
</dbReference>